<gene>
    <name evidence="1" type="ORF">NCTC503_01254</name>
</gene>
<dbReference type="Proteomes" id="UP000308489">
    <property type="component" value="Chromosome 1"/>
</dbReference>
<dbReference type="RefSeq" id="WP_138209930.1">
    <property type="nucleotide sequence ID" value="NZ_CBCRUQ010000020.1"/>
</dbReference>
<reference evidence="1 2" key="1">
    <citation type="submission" date="2019-05" db="EMBL/GenBank/DDBJ databases">
        <authorList>
            <consortium name="Pathogen Informatics"/>
        </authorList>
    </citation>
    <scope>NUCLEOTIDE SEQUENCE [LARGE SCALE GENOMIC DNA]</scope>
    <source>
        <strain evidence="1 2">NCTC503</strain>
    </source>
</reference>
<dbReference type="OrthoDB" id="1936077at2"/>
<accession>A0A4U9RDW9</accession>
<dbReference type="AlphaFoldDB" id="A0A4U9RDW9"/>
<proteinExistence type="predicted"/>
<name>A0A4U9RDW9_HATHI</name>
<organism evidence="1 2">
    <name type="scientific">Hathewaya histolytica</name>
    <name type="common">Clostridium histolyticum</name>
    <dbReference type="NCBI Taxonomy" id="1498"/>
    <lineage>
        <taxon>Bacteria</taxon>
        <taxon>Bacillati</taxon>
        <taxon>Bacillota</taxon>
        <taxon>Clostridia</taxon>
        <taxon>Eubacteriales</taxon>
        <taxon>Clostridiaceae</taxon>
        <taxon>Hathewaya</taxon>
    </lineage>
</organism>
<sequence length="119" mass="13992">MKDCEICGASGELHHCIFRSQSIVLKDCELNFKYLCPQHHRLSNDSPHKSREVAMRYKKEVQDKLFELFDKEEYTEEDIKKKLKLSNKSLRMLCKTISGAGIYKREEIIRSCMGGRLYD</sequence>
<protein>
    <submittedName>
        <fullName evidence="1">Phage protein</fullName>
    </submittedName>
</protein>
<evidence type="ECO:0000313" key="2">
    <source>
        <dbReference type="Proteomes" id="UP000308489"/>
    </source>
</evidence>
<dbReference type="EMBL" id="LR590481">
    <property type="protein sequence ID" value="VTQ88523.1"/>
    <property type="molecule type" value="Genomic_DNA"/>
</dbReference>
<keyword evidence="2" id="KW-1185">Reference proteome</keyword>
<evidence type="ECO:0000313" key="1">
    <source>
        <dbReference type="EMBL" id="VTQ88523.1"/>
    </source>
</evidence>
<dbReference type="KEGG" id="hhw:NCTC503_01254"/>